<dbReference type="InterPro" id="IPR036761">
    <property type="entry name" value="TTHA0802/YceI-like_sf"/>
</dbReference>
<dbReference type="Gene3D" id="2.40.128.110">
    <property type="entry name" value="Lipid/polyisoprenoid-binding, YceI-like"/>
    <property type="match status" value="1"/>
</dbReference>
<reference evidence="2 3" key="1">
    <citation type="submission" date="2017-08" db="EMBL/GenBank/DDBJ databases">
        <title>Infants hospitalized years apart are colonized by the same room-sourced microbial strains.</title>
        <authorList>
            <person name="Brooks B."/>
            <person name="Olm M.R."/>
            <person name="Firek B.A."/>
            <person name="Baker R."/>
            <person name="Thomas B.C."/>
            <person name="Morowitz M.J."/>
            <person name="Banfield J.F."/>
        </authorList>
    </citation>
    <scope>NUCLEOTIDE SEQUENCE [LARGE SCALE GENOMIC DNA]</scope>
    <source>
        <strain evidence="2">S2_012_000_R2_81</strain>
    </source>
</reference>
<dbReference type="InterPro" id="IPR007372">
    <property type="entry name" value="Lipid/polyisoprenoid-bd_YceI"/>
</dbReference>
<accession>A0A2W5DSX9</accession>
<evidence type="ECO:0000259" key="1">
    <source>
        <dbReference type="Pfam" id="PF04264"/>
    </source>
</evidence>
<evidence type="ECO:0000313" key="2">
    <source>
        <dbReference type="EMBL" id="PZP31640.1"/>
    </source>
</evidence>
<organism evidence="2 3">
    <name type="scientific">Roseateles depolymerans</name>
    <dbReference type="NCBI Taxonomy" id="76731"/>
    <lineage>
        <taxon>Bacteria</taxon>
        <taxon>Pseudomonadati</taxon>
        <taxon>Pseudomonadota</taxon>
        <taxon>Betaproteobacteria</taxon>
        <taxon>Burkholderiales</taxon>
        <taxon>Sphaerotilaceae</taxon>
        <taxon>Roseateles</taxon>
    </lineage>
</organism>
<sequence>MLVQPGAWRARAPNHLRKTLVQGATFRPSIADSLPRGPRRRVLGRLALLGLLLAGCAGPAPEPPAQDAATAEGEGEAVLRILVFRGGRAAGLGHNHVLLVPRAHVTWGEAGPRLQFRLDELQLDPPALREQLGPAFASRLDEAAVAATRANMLRSLEAAQHPEVTVSTLQQVGEGRSRAVEVEIALHGQRRRQWLAVTVDGAHAEGRAVVRQSDFGLQPFSVLGGLLSVRDELVVEFRLDRPKDV</sequence>
<proteinExistence type="predicted"/>
<dbReference type="EMBL" id="QFOD01000010">
    <property type="protein sequence ID" value="PZP31640.1"/>
    <property type="molecule type" value="Genomic_DNA"/>
</dbReference>
<dbReference type="Pfam" id="PF04264">
    <property type="entry name" value="YceI"/>
    <property type="match status" value="1"/>
</dbReference>
<comment type="caution">
    <text evidence="2">The sequence shown here is derived from an EMBL/GenBank/DDBJ whole genome shotgun (WGS) entry which is preliminary data.</text>
</comment>
<feature type="domain" description="Lipid/polyisoprenoid-binding YceI-like" evidence="1">
    <location>
        <begin position="147"/>
        <end position="239"/>
    </location>
</feature>
<protein>
    <recommendedName>
        <fullName evidence="1">Lipid/polyisoprenoid-binding YceI-like domain-containing protein</fullName>
    </recommendedName>
</protein>
<gene>
    <name evidence="2" type="ORF">DI603_12400</name>
</gene>
<evidence type="ECO:0000313" key="3">
    <source>
        <dbReference type="Proteomes" id="UP000249633"/>
    </source>
</evidence>
<dbReference type="Proteomes" id="UP000249633">
    <property type="component" value="Unassembled WGS sequence"/>
</dbReference>
<dbReference type="AlphaFoldDB" id="A0A2W5DSX9"/>
<name>A0A2W5DSX9_9BURK</name>
<dbReference type="SUPFAM" id="SSF101874">
    <property type="entry name" value="YceI-like"/>
    <property type="match status" value="1"/>
</dbReference>